<dbReference type="CTD" id="38558"/>
<dbReference type="AlphaFoldDB" id="A0A8I6S5D8"/>
<dbReference type="Pfam" id="PF24103">
    <property type="entry name" value="NT_N"/>
    <property type="match status" value="1"/>
</dbReference>
<proteinExistence type="predicted"/>
<dbReference type="GO" id="GO:0005615">
    <property type="term" value="C:extracellular space"/>
    <property type="evidence" value="ECO:0007669"/>
    <property type="project" value="UniProtKB-ARBA"/>
</dbReference>
<feature type="chain" id="PRO_5035266309" description="Spaetzle" evidence="5">
    <location>
        <begin position="20"/>
        <end position="571"/>
    </location>
</feature>
<feature type="domain" description="Neurotrophin 1 N-terminal" evidence="7">
    <location>
        <begin position="58"/>
        <end position="147"/>
    </location>
</feature>
<dbReference type="PANTHER" id="PTHR23199">
    <property type="entry name" value="NEUROTROPHIN 1-RELATED"/>
    <property type="match status" value="1"/>
</dbReference>
<dbReference type="GO" id="GO:0005121">
    <property type="term" value="F:Toll binding"/>
    <property type="evidence" value="ECO:0007669"/>
    <property type="project" value="TreeGrafter"/>
</dbReference>
<evidence type="ECO:0000256" key="5">
    <source>
        <dbReference type="SAM" id="SignalP"/>
    </source>
</evidence>
<evidence type="ECO:0000256" key="2">
    <source>
        <dbReference type="ARBA" id="ARBA00023157"/>
    </source>
</evidence>
<dbReference type="GO" id="GO:0021556">
    <property type="term" value="P:central nervous system formation"/>
    <property type="evidence" value="ECO:0007669"/>
    <property type="project" value="TreeGrafter"/>
</dbReference>
<dbReference type="RefSeq" id="XP_014253671.1">
    <property type="nucleotide sequence ID" value="XM_014398185.2"/>
</dbReference>
<dbReference type="PANTHER" id="PTHR23199:SF12">
    <property type="entry name" value="NEUROTROPHIN 1-RELATED"/>
    <property type="match status" value="1"/>
</dbReference>
<dbReference type="KEGG" id="clec:106668961"/>
<dbReference type="SUPFAM" id="SSF57501">
    <property type="entry name" value="Cystine-knot cytokines"/>
    <property type="match status" value="1"/>
</dbReference>
<evidence type="ECO:0000259" key="7">
    <source>
        <dbReference type="Pfam" id="PF24103"/>
    </source>
</evidence>
<evidence type="ECO:0008006" key="10">
    <source>
        <dbReference type="Google" id="ProtNLM"/>
    </source>
</evidence>
<evidence type="ECO:0000259" key="6">
    <source>
        <dbReference type="Pfam" id="PF16077"/>
    </source>
</evidence>
<keyword evidence="9" id="KW-1185">Reference proteome</keyword>
<protein>
    <recommendedName>
        <fullName evidence="10">Spaetzle</fullName>
    </recommendedName>
</protein>
<feature type="region of interest" description="Disordered" evidence="4">
    <location>
        <begin position="408"/>
        <end position="466"/>
    </location>
</feature>
<accession>A0A8I6S5D8</accession>
<organism evidence="8 9">
    <name type="scientific">Cimex lectularius</name>
    <name type="common">Bed bug</name>
    <name type="synonym">Acanthia lectularia</name>
    <dbReference type="NCBI Taxonomy" id="79782"/>
    <lineage>
        <taxon>Eukaryota</taxon>
        <taxon>Metazoa</taxon>
        <taxon>Ecdysozoa</taxon>
        <taxon>Arthropoda</taxon>
        <taxon>Hexapoda</taxon>
        <taxon>Insecta</taxon>
        <taxon>Pterygota</taxon>
        <taxon>Neoptera</taxon>
        <taxon>Paraneoptera</taxon>
        <taxon>Hemiptera</taxon>
        <taxon>Heteroptera</taxon>
        <taxon>Panheteroptera</taxon>
        <taxon>Cimicomorpha</taxon>
        <taxon>Cimicidae</taxon>
        <taxon>Cimex</taxon>
    </lineage>
</organism>
<evidence type="ECO:0000313" key="8">
    <source>
        <dbReference type="EnsemblMetazoa" id="XP_014253671.1"/>
    </source>
</evidence>
<keyword evidence="2" id="KW-1015">Disulfide bond</keyword>
<dbReference type="GO" id="GO:0008083">
    <property type="term" value="F:growth factor activity"/>
    <property type="evidence" value="ECO:0007669"/>
    <property type="project" value="TreeGrafter"/>
</dbReference>
<dbReference type="OMA" id="DYPHEAI"/>
<dbReference type="InterPro" id="IPR029034">
    <property type="entry name" value="Cystine-knot_cytokine"/>
</dbReference>
<evidence type="ECO:0000313" key="9">
    <source>
        <dbReference type="Proteomes" id="UP000494040"/>
    </source>
</evidence>
<dbReference type="GO" id="GO:0045087">
    <property type="term" value="P:innate immune response"/>
    <property type="evidence" value="ECO:0007669"/>
    <property type="project" value="TreeGrafter"/>
</dbReference>
<feature type="region of interest" description="Disordered" evidence="4">
    <location>
        <begin position="163"/>
        <end position="186"/>
    </location>
</feature>
<name>A0A8I6S5D8_CIMLE</name>
<keyword evidence="1 5" id="KW-0732">Signal</keyword>
<dbReference type="GeneID" id="106668961"/>
<dbReference type="Proteomes" id="UP000494040">
    <property type="component" value="Unassembled WGS sequence"/>
</dbReference>
<dbReference type="Gene3D" id="2.10.90.10">
    <property type="entry name" value="Cystine-knot cytokines"/>
    <property type="match status" value="1"/>
</dbReference>
<evidence type="ECO:0000256" key="1">
    <source>
        <dbReference type="ARBA" id="ARBA00022729"/>
    </source>
</evidence>
<dbReference type="InterPro" id="IPR056200">
    <property type="entry name" value="NT_N"/>
</dbReference>
<feature type="domain" description="Spaetzle" evidence="6">
    <location>
        <begin position="288"/>
        <end position="378"/>
    </location>
</feature>
<dbReference type="Pfam" id="PF16077">
    <property type="entry name" value="Spaetzle"/>
    <property type="match status" value="1"/>
</dbReference>
<dbReference type="EnsemblMetazoa" id="XM_014398185.2">
    <property type="protein sequence ID" value="XP_014253671.1"/>
    <property type="gene ID" value="LOC106668961"/>
</dbReference>
<keyword evidence="3" id="KW-0325">Glycoprotein</keyword>
<reference evidence="8" key="1">
    <citation type="submission" date="2022-01" db="UniProtKB">
        <authorList>
            <consortium name="EnsemblMetazoa"/>
        </authorList>
    </citation>
    <scope>IDENTIFICATION</scope>
</reference>
<dbReference type="InterPro" id="IPR032104">
    <property type="entry name" value="Spaetzle"/>
</dbReference>
<evidence type="ECO:0000256" key="3">
    <source>
        <dbReference type="ARBA" id="ARBA00023180"/>
    </source>
</evidence>
<dbReference type="OrthoDB" id="8197497at2759"/>
<dbReference type="InterPro" id="IPR052444">
    <property type="entry name" value="Spz/Toll_ligand-like"/>
</dbReference>
<feature type="signal peptide" evidence="5">
    <location>
        <begin position="1"/>
        <end position="19"/>
    </location>
</feature>
<evidence type="ECO:0000256" key="4">
    <source>
        <dbReference type="SAM" id="MobiDB-lite"/>
    </source>
</evidence>
<sequence length="571" mass="63946">MKIAWLFVSLALLIVSIKGTDDLDDVSFDDDENENIDVGNVQVTKSEPKFRYPQNEEEKRELIKKAMTAAFKRPGAWTHLGQVLPIVRIMSPPQRLALASLVMAQVMAGPGEPLPPVSKSENITSQLMLPIAVDIATMFRGLGRETQPEGGRSTSYAGGIIQGNRVSTATGPNIRRPPPTLNGMNRRNVNVHIDKVNLPRKRPPRPGMRKPASNTITITPFNCTLLKNNLCLETKDYPEEAILKSIKNERNPDAFKALLKEPTPENISYHDPHVIARRQGTPADLGKTMCSTTLEFARPKKARATSGQWKYIVNTGDYTQTLRLELCLKPLSPCSFLADEVESQCVQVYNYHRLLTWDESAGLTMDVFKVPTCCSCRILGYGGNIFHSSTTEQPITPVESPDINLVANDEPPTTIRKPLTPHTPSNPPLKGIRIRPYSPHKRRPGSVQHRGPPLPLEGESSTKEDIRYPPYENTLRRITRNNTVDRGKFKPHILPPPTPNQRHPALPIDSMHSDSMTISNFSPPPTTTIPSKRVNYSYHPIIDYFRPQVQEAERRVGLDWTPIDRPRSMTA</sequence>